<accession>A0A7W9GFU2</accession>
<dbReference type="PANTHER" id="PTHR40254">
    <property type="entry name" value="BLR0577 PROTEIN"/>
    <property type="match status" value="1"/>
</dbReference>
<proteinExistence type="predicted"/>
<feature type="domain" description="FAD-dependent urate hydroxylase HpyO/Asp monooxygenase CreE-like FAD/NAD(P)-binding" evidence="1">
    <location>
        <begin position="18"/>
        <end position="175"/>
    </location>
</feature>
<dbReference type="Proteomes" id="UP000579153">
    <property type="component" value="Unassembled WGS sequence"/>
</dbReference>
<organism evidence="2 3">
    <name type="scientific">Nonomuraea jabiensis</name>
    <dbReference type="NCBI Taxonomy" id="882448"/>
    <lineage>
        <taxon>Bacteria</taxon>
        <taxon>Bacillati</taxon>
        <taxon>Actinomycetota</taxon>
        <taxon>Actinomycetes</taxon>
        <taxon>Streptosporangiales</taxon>
        <taxon>Streptosporangiaceae</taxon>
        <taxon>Nonomuraea</taxon>
    </lineage>
</organism>
<evidence type="ECO:0000313" key="2">
    <source>
        <dbReference type="EMBL" id="MBB5783018.1"/>
    </source>
</evidence>
<dbReference type="InterPro" id="IPR038732">
    <property type="entry name" value="HpyO/CreE_NAD-binding"/>
</dbReference>
<protein>
    <submittedName>
        <fullName evidence="2">Putative NAD(P)/FAD-binding protein YdhS</fullName>
    </submittedName>
</protein>
<dbReference type="Pfam" id="PF13454">
    <property type="entry name" value="NAD_binding_9"/>
    <property type="match status" value="1"/>
</dbReference>
<dbReference type="AlphaFoldDB" id="A0A7W9GFU2"/>
<evidence type="ECO:0000259" key="1">
    <source>
        <dbReference type="Pfam" id="PF13454"/>
    </source>
</evidence>
<reference evidence="2 3" key="1">
    <citation type="submission" date="2020-08" db="EMBL/GenBank/DDBJ databases">
        <title>Sequencing the genomes of 1000 actinobacteria strains.</title>
        <authorList>
            <person name="Klenk H.-P."/>
        </authorList>
    </citation>
    <scope>NUCLEOTIDE SEQUENCE [LARGE SCALE GENOMIC DNA]</scope>
    <source>
        <strain evidence="2 3">DSM 45507</strain>
    </source>
</reference>
<keyword evidence="3" id="KW-1185">Reference proteome</keyword>
<name>A0A7W9GFU2_9ACTN</name>
<sequence length="586" mass="61946">MRRATTGERGGVGVSAVAVIGAGPTGTSVVERICANAPELLGDHQLDVHVVDPYPHGAGRVWRAGQPDLLWANSAAADITVFTDRSVRCEGPLRPGPSLAEWLGSEPGYFAPRPVLGRYLSFAFGQVVRTAPPNVRVRLHRAAAVGLTDVRGGQRVELSGGGALEVDAVVLAQGHLGALPSPPEVEELAFAARHGLAYLPAGYAADLDPGVVPAGEPVLVRGAGLAFADLLALLTSGRGGRFTEHGGELRYVPGGSEPHLYVGSRRGVPYHAKIGYRLAAPPPGLPRFVTPGTPAGELRRAVAKELAYAYYFELFNGHPSRTRMGWDAFEPAFAAAEWGTKEMRALVTRSVPRFADRLQLDRLERPLRGMRFGDLAGLGRWMAGYLTAGLERRADPAHSADLALIHGLNALRGVVPADPWFQGLYNYLASGPPASRLAELRALARAGVVTFLGEGIRVGRDERAGVWRAVSASVPGAVAARALVEARLPEPTVARSTDPLLGALFARGECREESGLLDVRLPDRRLVARTGAVHPRRFALGPWTAGGPGTAGFARPGADAPLLRQADALARTLLSVTAAARLRPAA</sequence>
<evidence type="ECO:0000313" key="3">
    <source>
        <dbReference type="Proteomes" id="UP000579153"/>
    </source>
</evidence>
<dbReference type="InterPro" id="IPR036188">
    <property type="entry name" value="FAD/NAD-bd_sf"/>
</dbReference>
<dbReference type="SUPFAM" id="SSF51905">
    <property type="entry name" value="FAD/NAD(P)-binding domain"/>
    <property type="match status" value="1"/>
</dbReference>
<dbReference type="EMBL" id="JACHMB010000001">
    <property type="protein sequence ID" value="MBB5783018.1"/>
    <property type="molecule type" value="Genomic_DNA"/>
</dbReference>
<dbReference type="RefSeq" id="WP_185076033.1">
    <property type="nucleotide sequence ID" value="NZ_JACHMB010000001.1"/>
</dbReference>
<dbReference type="InterPro" id="IPR052189">
    <property type="entry name" value="L-asp_N-monooxygenase_NS-form"/>
</dbReference>
<dbReference type="PANTHER" id="PTHR40254:SF1">
    <property type="entry name" value="BLR0577 PROTEIN"/>
    <property type="match status" value="1"/>
</dbReference>
<comment type="caution">
    <text evidence="2">The sequence shown here is derived from an EMBL/GenBank/DDBJ whole genome shotgun (WGS) entry which is preliminary data.</text>
</comment>
<gene>
    <name evidence="2" type="ORF">HD596_009774</name>
</gene>